<evidence type="ECO:0000256" key="4">
    <source>
        <dbReference type="ARBA" id="ARBA00022881"/>
    </source>
</evidence>
<dbReference type="InterPro" id="IPR038476">
    <property type="entry name" value="UvrC_RNase_H_dom_sf"/>
</dbReference>
<evidence type="ECO:0000313" key="10">
    <source>
        <dbReference type="EMBL" id="RPE13838.1"/>
    </source>
</evidence>
<evidence type="ECO:0000256" key="1">
    <source>
        <dbReference type="ARBA" id="ARBA00022490"/>
    </source>
</evidence>
<dbReference type="GO" id="GO:0009380">
    <property type="term" value="C:excinuclease repair complex"/>
    <property type="evidence" value="ECO:0007669"/>
    <property type="project" value="InterPro"/>
</dbReference>
<keyword evidence="3 7" id="KW-0228">DNA excision</keyword>
<dbReference type="RefSeq" id="WP_123846350.1">
    <property type="nucleotide sequence ID" value="NZ_RPDH01000001.1"/>
</dbReference>
<comment type="subunit">
    <text evidence="7">Interacts with UvrB in an incision complex.</text>
</comment>
<evidence type="ECO:0000259" key="8">
    <source>
        <dbReference type="PROSITE" id="PS50164"/>
    </source>
</evidence>
<dbReference type="GO" id="GO:0005737">
    <property type="term" value="C:cytoplasm"/>
    <property type="evidence" value="ECO:0007669"/>
    <property type="project" value="UniProtKB-SubCell"/>
</dbReference>
<evidence type="ECO:0000313" key="11">
    <source>
        <dbReference type="Proteomes" id="UP000278351"/>
    </source>
</evidence>
<dbReference type="InterPro" id="IPR000305">
    <property type="entry name" value="GIY-YIG_endonuc"/>
</dbReference>
<dbReference type="PROSITE" id="PS50164">
    <property type="entry name" value="GIY_YIG"/>
    <property type="match status" value="1"/>
</dbReference>
<comment type="similarity">
    <text evidence="7">Belongs to the UvrC family.</text>
</comment>
<dbReference type="InterPro" id="IPR035901">
    <property type="entry name" value="GIY-YIG_endonuc_sf"/>
</dbReference>
<dbReference type="Proteomes" id="UP000278351">
    <property type="component" value="Unassembled WGS sequence"/>
</dbReference>
<dbReference type="GO" id="GO:0009381">
    <property type="term" value="F:excinuclease ABC activity"/>
    <property type="evidence" value="ECO:0007669"/>
    <property type="project" value="UniProtKB-UniRule"/>
</dbReference>
<feature type="domain" description="GIY-YIG" evidence="8">
    <location>
        <begin position="15"/>
        <end position="93"/>
    </location>
</feature>
<dbReference type="PROSITE" id="PS50165">
    <property type="entry name" value="UVRC"/>
    <property type="match status" value="1"/>
</dbReference>
<dbReference type="Pfam" id="PF08459">
    <property type="entry name" value="UvrC_RNaseH_dom"/>
    <property type="match status" value="1"/>
</dbReference>
<dbReference type="SUPFAM" id="SSF47781">
    <property type="entry name" value="RuvA domain 2-like"/>
    <property type="match status" value="1"/>
</dbReference>
<evidence type="ECO:0000256" key="5">
    <source>
        <dbReference type="ARBA" id="ARBA00023204"/>
    </source>
</evidence>
<dbReference type="InterPro" id="IPR047296">
    <property type="entry name" value="GIY-YIG_UvrC_Cho"/>
</dbReference>
<dbReference type="PANTHER" id="PTHR30562:SF1">
    <property type="entry name" value="UVRABC SYSTEM PROTEIN C"/>
    <property type="match status" value="1"/>
</dbReference>
<dbReference type="Gene3D" id="1.10.150.20">
    <property type="entry name" value="5' to 3' exonuclease, C-terminal subdomain"/>
    <property type="match status" value="1"/>
</dbReference>
<evidence type="ECO:0000256" key="2">
    <source>
        <dbReference type="ARBA" id="ARBA00022763"/>
    </source>
</evidence>
<dbReference type="InterPro" id="IPR001162">
    <property type="entry name" value="UvrC_RNase_H_dom"/>
</dbReference>
<comment type="function">
    <text evidence="7">The UvrABC repair system catalyzes the recognition and processing of DNA lesions. UvrC both incises the 5' and 3' sides of the lesion. The N-terminal half is responsible for the 3' incision and the C-terminal half is responsible for the 5' incision.</text>
</comment>
<dbReference type="HAMAP" id="MF_00203">
    <property type="entry name" value="UvrC"/>
    <property type="match status" value="1"/>
</dbReference>
<dbReference type="CDD" id="cd10434">
    <property type="entry name" value="GIY-YIG_UvrC_Cho"/>
    <property type="match status" value="1"/>
</dbReference>
<dbReference type="AlphaFoldDB" id="A0A3N4Q0U2"/>
<dbReference type="OrthoDB" id="9804933at2"/>
<protein>
    <recommendedName>
        <fullName evidence="7">UvrABC system protein C</fullName>
        <shortName evidence="7">Protein UvrC</shortName>
    </recommendedName>
    <alternativeName>
        <fullName evidence="7">Excinuclease ABC subunit C</fullName>
    </alternativeName>
</protein>
<dbReference type="FunFam" id="3.40.1440.10:FF:000001">
    <property type="entry name" value="UvrABC system protein C"/>
    <property type="match status" value="1"/>
</dbReference>
<proteinExistence type="inferred from homology"/>
<comment type="subcellular location">
    <subcellularLocation>
        <location evidence="7">Cytoplasm</location>
    </subcellularLocation>
</comment>
<dbReference type="GO" id="GO:0003677">
    <property type="term" value="F:DNA binding"/>
    <property type="evidence" value="ECO:0007669"/>
    <property type="project" value="UniProtKB-UniRule"/>
</dbReference>
<keyword evidence="2 7" id="KW-0227">DNA damage</keyword>
<keyword evidence="5 7" id="KW-0234">DNA repair</keyword>
<dbReference type="Gene3D" id="3.30.420.340">
    <property type="entry name" value="UvrC, RNAse H endonuclease domain"/>
    <property type="match status" value="1"/>
</dbReference>
<evidence type="ECO:0000256" key="7">
    <source>
        <dbReference type="HAMAP-Rule" id="MF_00203"/>
    </source>
</evidence>
<dbReference type="EMBL" id="RPDH01000001">
    <property type="protein sequence ID" value="RPE13838.1"/>
    <property type="molecule type" value="Genomic_DNA"/>
</dbReference>
<dbReference type="SUPFAM" id="SSF46600">
    <property type="entry name" value="C-terminal UvrC-binding domain of UvrB"/>
    <property type="match status" value="1"/>
</dbReference>
<dbReference type="GO" id="GO:0009432">
    <property type="term" value="P:SOS response"/>
    <property type="evidence" value="ECO:0007669"/>
    <property type="project" value="UniProtKB-UniRule"/>
</dbReference>
<keyword evidence="6 7" id="KW-0742">SOS response</keyword>
<dbReference type="Pfam" id="PF22920">
    <property type="entry name" value="UvrC_RNaseH"/>
    <property type="match status" value="1"/>
</dbReference>
<keyword evidence="4 7" id="KW-0267">Excision nuclease</keyword>
<accession>A0A3N4Q0U2</accession>
<dbReference type="Gene3D" id="3.40.1440.10">
    <property type="entry name" value="GIY-YIG endonuclease"/>
    <property type="match status" value="1"/>
</dbReference>
<dbReference type="InterPro" id="IPR010994">
    <property type="entry name" value="RuvA_2-like"/>
</dbReference>
<dbReference type="PANTHER" id="PTHR30562">
    <property type="entry name" value="UVRC/OXIDOREDUCTASE"/>
    <property type="match status" value="1"/>
</dbReference>
<keyword evidence="11" id="KW-1185">Reference proteome</keyword>
<dbReference type="GO" id="GO:0006289">
    <property type="term" value="P:nucleotide-excision repair"/>
    <property type="evidence" value="ECO:0007669"/>
    <property type="project" value="UniProtKB-UniRule"/>
</dbReference>
<dbReference type="SUPFAM" id="SSF82771">
    <property type="entry name" value="GIY-YIG endonuclease"/>
    <property type="match status" value="1"/>
</dbReference>
<keyword evidence="1 7" id="KW-0963">Cytoplasm</keyword>
<dbReference type="SMART" id="SM00465">
    <property type="entry name" value="GIYc"/>
    <property type="match status" value="1"/>
</dbReference>
<dbReference type="InterPro" id="IPR036876">
    <property type="entry name" value="UVR_dom_sf"/>
</dbReference>
<evidence type="ECO:0000256" key="6">
    <source>
        <dbReference type="ARBA" id="ARBA00023236"/>
    </source>
</evidence>
<organism evidence="10 11">
    <name type="scientific">Chitinophaga lutea</name>
    <dbReference type="NCBI Taxonomy" id="2488634"/>
    <lineage>
        <taxon>Bacteria</taxon>
        <taxon>Pseudomonadati</taxon>
        <taxon>Bacteroidota</taxon>
        <taxon>Chitinophagia</taxon>
        <taxon>Chitinophagales</taxon>
        <taxon>Chitinophagaceae</taxon>
        <taxon>Chitinophaga</taxon>
    </lineage>
</organism>
<evidence type="ECO:0000256" key="3">
    <source>
        <dbReference type="ARBA" id="ARBA00022769"/>
    </source>
</evidence>
<dbReference type="Pfam" id="PF01541">
    <property type="entry name" value="GIY-YIG"/>
    <property type="match status" value="1"/>
</dbReference>
<sequence>MTAAEFQQISHTIPTQAGIYKYFGADGELLYIGKAKSLRKRVSSYFVKNHDNYKTRKLVDTIHHIEFTIVDSEQDAFLLENSLIKQFRPRYNIELKDDKSYPYIVIKHEPFPRVFLTRRLIRDGSEYLGPFTSVGRVREVLDVIRYNIPLRTCNLNLSPQNIKKGKFKVCLEYHLGNCKGPCEDLQTEEDYREGLQQVKEILRGNLSPVLNIFKARMQEHAANMEFEKAEIQRKKIESLQAYQARSTIVSSRVGNVDVFSIITDGNFAYVNYLRVLNGTIADTKTVTLEKQLEESDEEVMSYAIAYLRDAFQSNAREIVVPFGIEFPAEGVTLTVPKGGDKKKLVDLSTKNVEYFREELRKKKMLLLEGKSDMEKKKVLYQLQADLELQELPVHIECFDNSNFQGSYPVSACVVFRDGVASKKDYRHFNIKTVEGINDFASMSEVVYRRYNRLLAEQQPLPQLVIIDGGKGQLGAAMDSIYKLGLTGSMTVVGLAKNEEEIFFPGDKESIKLPFNSESLKLIRRIRDEVHRFGITFHRQKRSKGTFKNELEAIKGIGENTATQLLQQFRSVNKVKQLSMEELVKEVGQSKAQLIWRHFHGEEMNGNEETAS</sequence>
<comment type="caution">
    <text evidence="10">The sequence shown here is derived from an EMBL/GenBank/DDBJ whole genome shotgun (WGS) entry which is preliminary data.</text>
</comment>
<dbReference type="InterPro" id="IPR004791">
    <property type="entry name" value="UvrC"/>
</dbReference>
<reference evidence="10 11" key="1">
    <citation type="submission" date="2018-11" db="EMBL/GenBank/DDBJ databases">
        <title>Chitinophaga lutea sp.nov., isolate from arsenic contaminated soil.</title>
        <authorList>
            <person name="Zong Y."/>
        </authorList>
    </citation>
    <scope>NUCLEOTIDE SEQUENCE [LARGE SCALE GENOMIC DNA]</scope>
    <source>
        <strain evidence="10 11">ZY74</strain>
    </source>
</reference>
<feature type="domain" description="UvrC family homology region profile" evidence="9">
    <location>
        <begin position="325"/>
        <end position="480"/>
    </location>
</feature>
<name>A0A3N4Q0U2_9BACT</name>
<dbReference type="InterPro" id="IPR050066">
    <property type="entry name" value="UvrABC_protein_C"/>
</dbReference>
<gene>
    <name evidence="7" type="primary">uvrC</name>
    <name evidence="10" type="ORF">EGT74_10080</name>
</gene>
<dbReference type="NCBIfam" id="TIGR00194">
    <property type="entry name" value="uvrC"/>
    <property type="match status" value="1"/>
</dbReference>
<evidence type="ECO:0000259" key="9">
    <source>
        <dbReference type="PROSITE" id="PS50165"/>
    </source>
</evidence>